<dbReference type="CDD" id="cd06849">
    <property type="entry name" value="lipoyl_domain"/>
    <property type="match status" value="1"/>
</dbReference>
<keyword evidence="6" id="KW-1185">Reference proteome</keyword>
<gene>
    <name evidence="5" type="ORF">E4634_01380</name>
</gene>
<dbReference type="EMBL" id="SRLE01000001">
    <property type="protein sequence ID" value="TGD76224.1"/>
    <property type="molecule type" value="Genomic_DNA"/>
</dbReference>
<dbReference type="InterPro" id="IPR011053">
    <property type="entry name" value="Single_hybrid_motif"/>
</dbReference>
<organism evidence="5 6">
    <name type="scientific">Mangrovimicrobium sediminis</name>
    <dbReference type="NCBI Taxonomy" id="2562682"/>
    <lineage>
        <taxon>Bacteria</taxon>
        <taxon>Pseudomonadati</taxon>
        <taxon>Pseudomonadota</taxon>
        <taxon>Gammaproteobacteria</taxon>
        <taxon>Cellvibrionales</taxon>
        <taxon>Halieaceae</taxon>
        <taxon>Mangrovimicrobium</taxon>
    </lineage>
</organism>
<dbReference type="Proteomes" id="UP000298050">
    <property type="component" value="Unassembled WGS sequence"/>
</dbReference>
<dbReference type="InterPro" id="IPR000089">
    <property type="entry name" value="Biotin_lipoyl"/>
</dbReference>
<feature type="region of interest" description="Disordered" evidence="3">
    <location>
        <begin position="51"/>
        <end position="76"/>
    </location>
</feature>
<accession>A0A4Z0M9R3</accession>
<comment type="caution">
    <text evidence="5">The sequence shown here is derived from an EMBL/GenBank/DDBJ whole genome shotgun (WGS) entry which is preliminary data.</text>
</comment>
<evidence type="ECO:0000313" key="6">
    <source>
        <dbReference type="Proteomes" id="UP000298050"/>
    </source>
</evidence>
<evidence type="ECO:0000256" key="1">
    <source>
        <dbReference type="ARBA" id="ARBA00001938"/>
    </source>
</evidence>
<reference evidence="5 6" key="1">
    <citation type="submission" date="2019-04" db="EMBL/GenBank/DDBJ databases">
        <title>Taxonomy of novel Haliea sp. from mangrove soil of West Coast of India.</title>
        <authorList>
            <person name="Verma A."/>
            <person name="Kumar P."/>
            <person name="Krishnamurthi S."/>
        </authorList>
    </citation>
    <scope>NUCLEOTIDE SEQUENCE [LARGE SCALE GENOMIC DNA]</scope>
    <source>
        <strain evidence="5 6">SAOS-164</strain>
    </source>
</reference>
<sequence length="76" mass="7995">MATKLTIPKLQMSTTEGTLAEWLVDDGATVEAGQPIYSLETDKSVQEIEAPESGTLTQSAAAGETYPVGHEIGEIS</sequence>
<evidence type="ECO:0000313" key="5">
    <source>
        <dbReference type="EMBL" id="TGD76224.1"/>
    </source>
</evidence>
<evidence type="ECO:0000259" key="4">
    <source>
        <dbReference type="PROSITE" id="PS50968"/>
    </source>
</evidence>
<dbReference type="Pfam" id="PF00364">
    <property type="entry name" value="Biotin_lipoyl"/>
    <property type="match status" value="1"/>
</dbReference>
<dbReference type="InterPro" id="IPR003016">
    <property type="entry name" value="2-oxoA_DH_lipoyl-BS"/>
</dbReference>
<dbReference type="PROSITE" id="PS50968">
    <property type="entry name" value="BIOTINYL_LIPOYL"/>
    <property type="match status" value="1"/>
</dbReference>
<comment type="cofactor">
    <cofactor evidence="1">
        <name>(R)-lipoate</name>
        <dbReference type="ChEBI" id="CHEBI:83088"/>
    </cofactor>
</comment>
<keyword evidence="2" id="KW-0450">Lipoyl</keyword>
<proteinExistence type="predicted"/>
<dbReference type="SUPFAM" id="SSF51230">
    <property type="entry name" value="Single hybrid motif"/>
    <property type="match status" value="1"/>
</dbReference>
<feature type="domain" description="Lipoyl-binding" evidence="4">
    <location>
        <begin position="2"/>
        <end position="76"/>
    </location>
</feature>
<name>A0A4Z0M9R3_9GAMM</name>
<protein>
    <submittedName>
        <fullName evidence="5">Biotin/lipoyl-binding protein</fullName>
    </submittedName>
</protein>
<dbReference type="OrthoDB" id="5738366at2"/>
<dbReference type="PROSITE" id="PS00189">
    <property type="entry name" value="LIPOYL"/>
    <property type="match status" value="1"/>
</dbReference>
<evidence type="ECO:0000256" key="2">
    <source>
        <dbReference type="ARBA" id="ARBA00022823"/>
    </source>
</evidence>
<dbReference type="RefSeq" id="WP_135440801.1">
    <property type="nucleotide sequence ID" value="NZ_SRLE01000001.1"/>
</dbReference>
<dbReference type="AlphaFoldDB" id="A0A4Z0M9R3"/>
<dbReference type="Gene3D" id="2.40.50.100">
    <property type="match status" value="1"/>
</dbReference>
<evidence type="ECO:0000256" key="3">
    <source>
        <dbReference type="SAM" id="MobiDB-lite"/>
    </source>
</evidence>